<evidence type="ECO:0000313" key="3">
    <source>
        <dbReference type="Proteomes" id="UP000318080"/>
    </source>
</evidence>
<gene>
    <name evidence="2" type="ORF">EJK80_00835</name>
</gene>
<name>A0A540RAC0_9CORY</name>
<sequence>MKRVAVLSVLLTGALAGCNYEAPGPAVEQAVGSDVDAPRVTVKDAGTGDKRVLAYADIGKEQAVTVDVTSGFAQDVVKADRAADFETSSLDEKTTTLPLKGSVEEASEATDGQAEASRNVFFTVGVPEYSGNVRIDSAEGFQFGWRAVDSGQMSSLRLAAPQEGTDEARALAETAISTLVSLPVVFPDEEIGAGATWTVESRVAGGSPLLQTVTYTVDALTDTGAQLSVDVDQRPSLGALSLDAATQPSDAPSTASAGTLDVRSSDSQASGKLTVDLSQPLPVAGDVDVMTRVVYGQDGGEQPAVVQTTKTGLKFSPNAAD</sequence>
<protein>
    <submittedName>
        <fullName evidence="2">Uncharacterized protein</fullName>
    </submittedName>
</protein>
<feature type="region of interest" description="Disordered" evidence="1">
    <location>
        <begin position="243"/>
        <end position="274"/>
    </location>
</feature>
<dbReference type="EMBL" id="VHIR01000001">
    <property type="protein sequence ID" value="TQE44662.1"/>
    <property type="molecule type" value="Genomic_DNA"/>
</dbReference>
<accession>A0A540RAC0</accession>
<proteinExistence type="predicted"/>
<comment type="caution">
    <text evidence="2">The sequence shown here is derived from an EMBL/GenBank/DDBJ whole genome shotgun (WGS) entry which is preliminary data.</text>
</comment>
<dbReference type="Proteomes" id="UP000318080">
    <property type="component" value="Unassembled WGS sequence"/>
</dbReference>
<dbReference type="AlphaFoldDB" id="A0A540RAC0"/>
<keyword evidence="3" id="KW-1185">Reference proteome</keyword>
<dbReference type="RefSeq" id="WP_066492164.1">
    <property type="nucleotide sequence ID" value="NZ_JANIKL010000001.1"/>
</dbReference>
<dbReference type="STRING" id="1686286.GCA_900092335_02258"/>
<evidence type="ECO:0000256" key="1">
    <source>
        <dbReference type="SAM" id="MobiDB-lite"/>
    </source>
</evidence>
<reference evidence="2 3" key="1">
    <citation type="submission" date="2019-06" db="EMBL/GenBank/DDBJ databases">
        <title>Draft genome of C. phoceense Strain 272.</title>
        <authorList>
            <person name="Pacheco L.G.C."/>
            <person name="Barberis C.M."/>
            <person name="Almuzara M.N."/>
            <person name="Traglia G.M."/>
            <person name="Santos C.S."/>
            <person name="Rocha D.J.P.G."/>
            <person name="Aguiar E.R.G.R."/>
            <person name="Vay C.A."/>
        </authorList>
    </citation>
    <scope>NUCLEOTIDE SEQUENCE [LARGE SCALE GENOMIC DNA]</scope>
    <source>
        <strain evidence="2 3">272</strain>
    </source>
</reference>
<dbReference type="PROSITE" id="PS51257">
    <property type="entry name" value="PROKAR_LIPOPROTEIN"/>
    <property type="match status" value="1"/>
</dbReference>
<feature type="compositionally biased region" description="Polar residues" evidence="1">
    <location>
        <begin position="244"/>
        <end position="257"/>
    </location>
</feature>
<organism evidence="2 3">
    <name type="scientific">Corynebacterium phoceense</name>
    <dbReference type="NCBI Taxonomy" id="1686286"/>
    <lineage>
        <taxon>Bacteria</taxon>
        <taxon>Bacillati</taxon>
        <taxon>Actinomycetota</taxon>
        <taxon>Actinomycetes</taxon>
        <taxon>Mycobacteriales</taxon>
        <taxon>Corynebacteriaceae</taxon>
        <taxon>Corynebacterium</taxon>
    </lineage>
</organism>
<dbReference type="GeneID" id="79853417"/>
<evidence type="ECO:0000313" key="2">
    <source>
        <dbReference type="EMBL" id="TQE44662.1"/>
    </source>
</evidence>